<evidence type="ECO:0000256" key="3">
    <source>
        <dbReference type="ARBA" id="ARBA00022679"/>
    </source>
</evidence>
<dbReference type="InterPro" id="IPR051334">
    <property type="entry name" value="SRPK"/>
</dbReference>
<dbReference type="OrthoDB" id="2649at2759"/>
<evidence type="ECO:0000256" key="5">
    <source>
        <dbReference type="ARBA" id="ARBA00022777"/>
    </source>
</evidence>
<evidence type="ECO:0000256" key="8">
    <source>
        <dbReference type="ARBA" id="ARBA00048679"/>
    </source>
</evidence>
<dbReference type="GO" id="GO:0005737">
    <property type="term" value="C:cytoplasm"/>
    <property type="evidence" value="ECO:0007669"/>
    <property type="project" value="TreeGrafter"/>
</dbReference>
<protein>
    <recommendedName>
        <fullName evidence="1">non-specific serine/threonine protein kinase</fullName>
        <ecNumber evidence="1">2.7.11.1</ecNumber>
    </recommendedName>
</protein>
<dbReference type="Pfam" id="PF00069">
    <property type="entry name" value="Pkinase"/>
    <property type="match status" value="2"/>
</dbReference>
<dbReference type="PROSITE" id="PS00107">
    <property type="entry name" value="PROTEIN_KINASE_ATP"/>
    <property type="match status" value="1"/>
</dbReference>
<evidence type="ECO:0000313" key="13">
    <source>
        <dbReference type="EMBL" id="ODQ58444.1"/>
    </source>
</evidence>
<evidence type="ECO:0000313" key="14">
    <source>
        <dbReference type="Proteomes" id="UP000094112"/>
    </source>
</evidence>
<feature type="compositionally biased region" description="Acidic residues" evidence="11">
    <location>
        <begin position="246"/>
        <end position="255"/>
    </location>
</feature>
<dbReference type="Gene3D" id="3.30.200.20">
    <property type="entry name" value="Phosphorylase Kinase, domain 1"/>
    <property type="match status" value="1"/>
</dbReference>
<organism evidence="13 14">
    <name type="scientific">Wickerhamomyces anomalus (strain ATCC 58044 / CBS 1984 / NCYC 433 / NRRL Y-366-8)</name>
    <name type="common">Yeast</name>
    <name type="synonym">Hansenula anomala</name>
    <dbReference type="NCBI Taxonomy" id="683960"/>
    <lineage>
        <taxon>Eukaryota</taxon>
        <taxon>Fungi</taxon>
        <taxon>Dikarya</taxon>
        <taxon>Ascomycota</taxon>
        <taxon>Saccharomycotina</taxon>
        <taxon>Saccharomycetes</taxon>
        <taxon>Phaffomycetales</taxon>
        <taxon>Wickerhamomycetaceae</taxon>
        <taxon>Wickerhamomyces</taxon>
    </lineage>
</organism>
<dbReference type="PROSITE" id="PS50011">
    <property type="entry name" value="PROTEIN_KINASE_DOM"/>
    <property type="match status" value="1"/>
</dbReference>
<feature type="non-terminal residue" evidence="13">
    <location>
        <position position="487"/>
    </location>
</feature>
<feature type="non-terminal residue" evidence="13">
    <location>
        <position position="1"/>
    </location>
</feature>
<dbReference type="InterPro" id="IPR011009">
    <property type="entry name" value="Kinase-like_dom_sf"/>
</dbReference>
<accession>A0A1E3NZK1</accession>
<feature type="binding site" evidence="9">
    <location>
        <position position="55"/>
    </location>
    <ligand>
        <name>ATP</name>
        <dbReference type="ChEBI" id="CHEBI:30616"/>
    </ligand>
</feature>
<dbReference type="PANTHER" id="PTHR47634:SF9">
    <property type="entry name" value="PROTEIN KINASE DOMAIN-CONTAINING PROTEIN-RELATED"/>
    <property type="match status" value="1"/>
</dbReference>
<dbReference type="Proteomes" id="UP000094112">
    <property type="component" value="Unassembled WGS sequence"/>
</dbReference>
<dbReference type="GO" id="GO:0004674">
    <property type="term" value="F:protein serine/threonine kinase activity"/>
    <property type="evidence" value="ECO:0007669"/>
    <property type="project" value="UniProtKB-KW"/>
</dbReference>
<dbReference type="AlphaFoldDB" id="A0A1E3NZK1"/>
<comment type="similarity">
    <text evidence="10">Belongs to the protein kinase superfamily.</text>
</comment>
<dbReference type="GeneID" id="30198009"/>
<dbReference type="GO" id="GO:0005634">
    <property type="term" value="C:nucleus"/>
    <property type="evidence" value="ECO:0007669"/>
    <property type="project" value="TreeGrafter"/>
</dbReference>
<dbReference type="InterPro" id="IPR000719">
    <property type="entry name" value="Prot_kinase_dom"/>
</dbReference>
<dbReference type="InterPro" id="IPR008271">
    <property type="entry name" value="Ser/Thr_kinase_AS"/>
</dbReference>
<dbReference type="GO" id="GO:0000245">
    <property type="term" value="P:spliceosomal complex assembly"/>
    <property type="evidence" value="ECO:0007669"/>
    <property type="project" value="TreeGrafter"/>
</dbReference>
<evidence type="ECO:0000256" key="11">
    <source>
        <dbReference type="SAM" id="MobiDB-lite"/>
    </source>
</evidence>
<keyword evidence="14" id="KW-1185">Reference proteome</keyword>
<evidence type="ECO:0000256" key="9">
    <source>
        <dbReference type="PROSITE-ProRule" id="PRU10141"/>
    </source>
</evidence>
<dbReference type="EMBL" id="KV454212">
    <property type="protein sequence ID" value="ODQ58444.1"/>
    <property type="molecule type" value="Genomic_DNA"/>
</dbReference>
<evidence type="ECO:0000256" key="10">
    <source>
        <dbReference type="RuleBase" id="RU000304"/>
    </source>
</evidence>
<keyword evidence="5" id="KW-0418">Kinase</keyword>
<evidence type="ECO:0000256" key="2">
    <source>
        <dbReference type="ARBA" id="ARBA00022527"/>
    </source>
</evidence>
<evidence type="ECO:0000256" key="7">
    <source>
        <dbReference type="ARBA" id="ARBA00047899"/>
    </source>
</evidence>
<feature type="compositionally biased region" description="Low complexity" evidence="11">
    <location>
        <begin position="219"/>
        <end position="236"/>
    </location>
</feature>
<comment type="catalytic activity">
    <reaction evidence="7">
        <text>L-threonyl-[protein] + ATP = O-phospho-L-threonyl-[protein] + ADP + H(+)</text>
        <dbReference type="Rhea" id="RHEA:46608"/>
        <dbReference type="Rhea" id="RHEA-COMP:11060"/>
        <dbReference type="Rhea" id="RHEA-COMP:11605"/>
        <dbReference type="ChEBI" id="CHEBI:15378"/>
        <dbReference type="ChEBI" id="CHEBI:30013"/>
        <dbReference type="ChEBI" id="CHEBI:30616"/>
        <dbReference type="ChEBI" id="CHEBI:61977"/>
        <dbReference type="ChEBI" id="CHEBI:456216"/>
        <dbReference type="EC" id="2.7.11.1"/>
    </reaction>
</comment>
<keyword evidence="3" id="KW-0808">Transferase</keyword>
<dbReference type="PANTHER" id="PTHR47634">
    <property type="entry name" value="PROTEIN KINASE DOMAIN-CONTAINING PROTEIN-RELATED"/>
    <property type="match status" value="1"/>
</dbReference>
<evidence type="ECO:0000259" key="12">
    <source>
        <dbReference type="PROSITE" id="PS50011"/>
    </source>
</evidence>
<dbReference type="PROSITE" id="PS00108">
    <property type="entry name" value="PROTEIN_KINASE_ST"/>
    <property type="match status" value="1"/>
</dbReference>
<dbReference type="GO" id="GO:0005524">
    <property type="term" value="F:ATP binding"/>
    <property type="evidence" value="ECO:0007669"/>
    <property type="project" value="UniProtKB-UniRule"/>
</dbReference>
<evidence type="ECO:0000256" key="6">
    <source>
        <dbReference type="ARBA" id="ARBA00022840"/>
    </source>
</evidence>
<dbReference type="STRING" id="683960.A0A1E3NZK1"/>
<feature type="region of interest" description="Disordered" evidence="11">
    <location>
        <begin position="188"/>
        <end position="264"/>
    </location>
</feature>
<keyword evidence="4 9" id="KW-0547">Nucleotide-binding</keyword>
<proteinExistence type="inferred from homology"/>
<sequence>NEEDENDYCYGGYHPVEINEVLNQNYKIIRKLGWGHFSTVWLAYDQRNDNHVAIKIVRSQSHYTQAALDEIKILEIINEKNPNHPGYNHLIKLHEWFYHNGPNGKHVCMIFEVLGENMLGLINKFEKSYGGLPITIVKQISKQLLLALDYLHRECGLIHTDIKPENVLLEIKNVEKFVKLLKLDQSNQKKKKKSSRSNSSTTSNLINSNKRKSKSPVFSNHQNQSTSPSTSSNLTSYVVCASATNSDDEDDEEEGTTTPTNYTYIPEDELALPTRFSSISMEDSSTSSQIDQELSSIINVKLADLGNACFNNLHFTNDIQTRQYRAPEILLGHKWGCSTDIWSVACLIFELITGDYLFDPKNGKNYNKDDDHIAQILELIDDKDVSYQFMIDCKYALEFFHSDLKSLRRIKNLKYWDLKNVLIQKYKMNEELAKEIDLFLSPMLKIDPQFRVDAGGWSNHDWLNDVKNCAGFINRPCGCCGEDIKGW</sequence>
<feature type="domain" description="Protein kinase" evidence="12">
    <location>
        <begin position="26"/>
        <end position="463"/>
    </location>
</feature>
<dbReference type="SUPFAM" id="SSF56112">
    <property type="entry name" value="Protein kinase-like (PK-like)"/>
    <property type="match status" value="1"/>
</dbReference>
<dbReference type="RefSeq" id="XP_019037651.1">
    <property type="nucleotide sequence ID" value="XM_019180763.1"/>
</dbReference>
<name>A0A1E3NZK1_WICAA</name>
<dbReference type="SMART" id="SM00220">
    <property type="entry name" value="S_TKc"/>
    <property type="match status" value="1"/>
</dbReference>
<keyword evidence="2 10" id="KW-0723">Serine/threonine-protein kinase</keyword>
<evidence type="ECO:0000256" key="4">
    <source>
        <dbReference type="ARBA" id="ARBA00022741"/>
    </source>
</evidence>
<reference evidence="13 14" key="1">
    <citation type="journal article" date="2016" name="Proc. Natl. Acad. Sci. U.S.A.">
        <title>Comparative genomics of biotechnologically important yeasts.</title>
        <authorList>
            <person name="Riley R."/>
            <person name="Haridas S."/>
            <person name="Wolfe K.H."/>
            <person name="Lopes M.R."/>
            <person name="Hittinger C.T."/>
            <person name="Goeker M."/>
            <person name="Salamov A.A."/>
            <person name="Wisecaver J.H."/>
            <person name="Long T.M."/>
            <person name="Calvey C.H."/>
            <person name="Aerts A.L."/>
            <person name="Barry K.W."/>
            <person name="Choi C."/>
            <person name="Clum A."/>
            <person name="Coughlan A.Y."/>
            <person name="Deshpande S."/>
            <person name="Douglass A.P."/>
            <person name="Hanson S.J."/>
            <person name="Klenk H.-P."/>
            <person name="LaButti K.M."/>
            <person name="Lapidus A."/>
            <person name="Lindquist E.A."/>
            <person name="Lipzen A.M."/>
            <person name="Meier-Kolthoff J.P."/>
            <person name="Ohm R.A."/>
            <person name="Otillar R.P."/>
            <person name="Pangilinan J.L."/>
            <person name="Peng Y."/>
            <person name="Rokas A."/>
            <person name="Rosa C.A."/>
            <person name="Scheuner C."/>
            <person name="Sibirny A.A."/>
            <person name="Slot J.C."/>
            <person name="Stielow J.B."/>
            <person name="Sun H."/>
            <person name="Kurtzman C.P."/>
            <person name="Blackwell M."/>
            <person name="Grigoriev I.V."/>
            <person name="Jeffries T.W."/>
        </authorList>
    </citation>
    <scope>NUCLEOTIDE SEQUENCE [LARGE SCALE GENOMIC DNA]</scope>
    <source>
        <strain evidence="14">ATCC 58044 / CBS 1984 / NCYC 433 / NRRL Y-366-8</strain>
    </source>
</reference>
<dbReference type="FunFam" id="3.30.200.20:FF:000770">
    <property type="entry name" value="SRSF protein kinase 2"/>
    <property type="match status" value="1"/>
</dbReference>
<dbReference type="Gene3D" id="1.10.510.10">
    <property type="entry name" value="Transferase(Phosphotransferase) domain 1"/>
    <property type="match status" value="1"/>
</dbReference>
<dbReference type="FunFam" id="1.10.510.10:FF:000275">
    <property type="entry name" value="SRSF protein kinase 2 isoform X3"/>
    <property type="match status" value="1"/>
</dbReference>
<dbReference type="EC" id="2.7.11.1" evidence="1"/>
<dbReference type="GO" id="GO:0050684">
    <property type="term" value="P:regulation of mRNA processing"/>
    <property type="evidence" value="ECO:0007669"/>
    <property type="project" value="TreeGrafter"/>
</dbReference>
<comment type="catalytic activity">
    <reaction evidence="8">
        <text>L-seryl-[protein] + ATP = O-phospho-L-seryl-[protein] + ADP + H(+)</text>
        <dbReference type="Rhea" id="RHEA:17989"/>
        <dbReference type="Rhea" id="RHEA-COMP:9863"/>
        <dbReference type="Rhea" id="RHEA-COMP:11604"/>
        <dbReference type="ChEBI" id="CHEBI:15378"/>
        <dbReference type="ChEBI" id="CHEBI:29999"/>
        <dbReference type="ChEBI" id="CHEBI:30616"/>
        <dbReference type="ChEBI" id="CHEBI:83421"/>
        <dbReference type="ChEBI" id="CHEBI:456216"/>
        <dbReference type="EC" id="2.7.11.1"/>
    </reaction>
</comment>
<evidence type="ECO:0000256" key="1">
    <source>
        <dbReference type="ARBA" id="ARBA00012513"/>
    </source>
</evidence>
<dbReference type="InterPro" id="IPR017441">
    <property type="entry name" value="Protein_kinase_ATP_BS"/>
</dbReference>
<gene>
    <name evidence="13" type="ORF">WICANDRAFT_17860</name>
</gene>
<keyword evidence="6 9" id="KW-0067">ATP-binding</keyword>
<feature type="compositionally biased region" description="Low complexity" evidence="11">
    <location>
        <begin position="196"/>
        <end position="208"/>
    </location>
</feature>